<accession>A0ACB8YW21</accession>
<reference evidence="1 2" key="2">
    <citation type="journal article" date="2022" name="Mol. Ecol. Resour.">
        <title>The genomes of chicory, endive, great burdock and yacon provide insights into Asteraceae paleo-polyploidization history and plant inulin production.</title>
        <authorList>
            <person name="Fan W."/>
            <person name="Wang S."/>
            <person name="Wang H."/>
            <person name="Wang A."/>
            <person name="Jiang F."/>
            <person name="Liu H."/>
            <person name="Zhao H."/>
            <person name="Xu D."/>
            <person name="Zhang Y."/>
        </authorList>
    </citation>
    <scope>NUCLEOTIDE SEQUENCE [LARGE SCALE GENOMIC DNA]</scope>
    <source>
        <strain evidence="2">cv. Punajuju</strain>
        <tissue evidence="1">Leaves</tissue>
    </source>
</reference>
<organism evidence="1 2">
    <name type="scientific">Cichorium intybus</name>
    <name type="common">Chicory</name>
    <dbReference type="NCBI Taxonomy" id="13427"/>
    <lineage>
        <taxon>Eukaryota</taxon>
        <taxon>Viridiplantae</taxon>
        <taxon>Streptophyta</taxon>
        <taxon>Embryophyta</taxon>
        <taxon>Tracheophyta</taxon>
        <taxon>Spermatophyta</taxon>
        <taxon>Magnoliopsida</taxon>
        <taxon>eudicotyledons</taxon>
        <taxon>Gunneridae</taxon>
        <taxon>Pentapetalae</taxon>
        <taxon>asterids</taxon>
        <taxon>campanulids</taxon>
        <taxon>Asterales</taxon>
        <taxon>Asteraceae</taxon>
        <taxon>Cichorioideae</taxon>
        <taxon>Cichorieae</taxon>
        <taxon>Cichoriinae</taxon>
        <taxon>Cichorium</taxon>
    </lineage>
</organism>
<proteinExistence type="predicted"/>
<sequence>MFFVRYLTIRFGDKDSLGMFYFFFESRKAKANPVVIWLTGGPGCTSELALFYENGPFKISNNMSLVWNDYDWDKAHPNYINNDFYITGESYVATQDITFHVKKSRKNYKELRTTPSPHQPRRLYIGYVYNIERDSNREFSTSEYTNIFSHISNEYGSELDDDSTVAWEREFMQGVLMKERVKNYSGALLSKRKQQSNRHTEVKQKSCVDTFEGHKSYCLTLIFN</sequence>
<comment type="caution">
    <text evidence="1">The sequence shown here is derived from an EMBL/GenBank/DDBJ whole genome shotgun (WGS) entry which is preliminary data.</text>
</comment>
<dbReference type="Proteomes" id="UP001055811">
    <property type="component" value="Linkage Group LG09"/>
</dbReference>
<evidence type="ECO:0000313" key="2">
    <source>
        <dbReference type="Proteomes" id="UP001055811"/>
    </source>
</evidence>
<keyword evidence="2" id="KW-1185">Reference proteome</keyword>
<evidence type="ECO:0000313" key="1">
    <source>
        <dbReference type="EMBL" id="KAI3689631.1"/>
    </source>
</evidence>
<name>A0ACB8YW21_CICIN</name>
<reference evidence="2" key="1">
    <citation type="journal article" date="2022" name="Mol. Ecol. Resour.">
        <title>The genomes of chicory, endive, great burdock and yacon provide insights into Asteraceae palaeo-polyploidization history and plant inulin production.</title>
        <authorList>
            <person name="Fan W."/>
            <person name="Wang S."/>
            <person name="Wang H."/>
            <person name="Wang A."/>
            <person name="Jiang F."/>
            <person name="Liu H."/>
            <person name="Zhao H."/>
            <person name="Xu D."/>
            <person name="Zhang Y."/>
        </authorList>
    </citation>
    <scope>NUCLEOTIDE SEQUENCE [LARGE SCALE GENOMIC DNA]</scope>
    <source>
        <strain evidence="2">cv. Punajuju</strain>
    </source>
</reference>
<gene>
    <name evidence="1" type="ORF">L2E82_47595</name>
</gene>
<protein>
    <submittedName>
        <fullName evidence="1">Uncharacterized protein</fullName>
    </submittedName>
</protein>
<dbReference type="EMBL" id="CM042017">
    <property type="protein sequence ID" value="KAI3689631.1"/>
    <property type="molecule type" value="Genomic_DNA"/>
</dbReference>